<dbReference type="Proteomes" id="UP000054776">
    <property type="component" value="Unassembled WGS sequence"/>
</dbReference>
<comment type="caution">
    <text evidence="1">The sequence shown here is derived from an EMBL/GenBank/DDBJ whole genome shotgun (WGS) entry which is preliminary data.</text>
</comment>
<proteinExistence type="predicted"/>
<accession>A0A0V1BRV3</accession>
<organism evidence="1 2">
    <name type="scientific">Trichinella spiralis</name>
    <name type="common">Trichina worm</name>
    <dbReference type="NCBI Taxonomy" id="6334"/>
    <lineage>
        <taxon>Eukaryota</taxon>
        <taxon>Metazoa</taxon>
        <taxon>Ecdysozoa</taxon>
        <taxon>Nematoda</taxon>
        <taxon>Enoplea</taxon>
        <taxon>Dorylaimia</taxon>
        <taxon>Trichinellida</taxon>
        <taxon>Trichinellidae</taxon>
        <taxon>Trichinella</taxon>
    </lineage>
</organism>
<sequence length="82" mass="9488">MAICIIIAQGETSLQMLGKQINSQLMSNYWAHAWYLFEYLDESISGNIDSPVGKINKTIPVSIQTTQSLWNKWRLKMEYFLS</sequence>
<keyword evidence="2" id="KW-1185">Reference proteome</keyword>
<dbReference type="AlphaFoldDB" id="A0A0V1BRV3"/>
<dbReference type="OrthoDB" id="5920353at2759"/>
<name>A0A0V1BRV3_TRISP</name>
<evidence type="ECO:0000313" key="1">
    <source>
        <dbReference type="EMBL" id="KRY39709.1"/>
    </source>
</evidence>
<dbReference type="InParanoid" id="A0A0V1BRV3"/>
<protein>
    <submittedName>
        <fullName evidence="1">Uncharacterized protein</fullName>
    </submittedName>
</protein>
<reference evidence="1 2" key="1">
    <citation type="submission" date="2015-01" db="EMBL/GenBank/DDBJ databases">
        <title>Evolution of Trichinella species and genotypes.</title>
        <authorList>
            <person name="Korhonen P.K."/>
            <person name="Edoardo P."/>
            <person name="Giuseppe L.R."/>
            <person name="Gasser R.B."/>
        </authorList>
    </citation>
    <scope>NUCLEOTIDE SEQUENCE [LARGE SCALE GENOMIC DNA]</scope>
    <source>
        <strain evidence="1">ISS3</strain>
    </source>
</reference>
<gene>
    <name evidence="1" type="ORF">T01_10627</name>
</gene>
<dbReference type="EMBL" id="JYDH01000017">
    <property type="protein sequence ID" value="KRY39709.1"/>
    <property type="molecule type" value="Genomic_DNA"/>
</dbReference>
<evidence type="ECO:0000313" key="2">
    <source>
        <dbReference type="Proteomes" id="UP000054776"/>
    </source>
</evidence>